<gene>
    <name evidence="1" type="ORF">LNP81_23320</name>
</gene>
<dbReference type="RefSeq" id="WP_230039663.1">
    <property type="nucleotide sequence ID" value="NZ_JAJJMM010000001.1"/>
</dbReference>
<evidence type="ECO:0000313" key="1">
    <source>
        <dbReference type="EMBL" id="MCC9065935.1"/>
    </source>
</evidence>
<reference evidence="1" key="1">
    <citation type="submission" date="2021-11" db="EMBL/GenBank/DDBJ databases">
        <title>Description of novel Flavobacterium species.</title>
        <authorList>
            <person name="Saticioglu I.B."/>
            <person name="Ay H."/>
            <person name="Altun S."/>
            <person name="Duman M."/>
        </authorList>
    </citation>
    <scope>NUCLEOTIDE SEQUENCE</scope>
    <source>
        <strain evidence="1">F-30</strain>
    </source>
</reference>
<protein>
    <submittedName>
        <fullName evidence="1">Uncharacterized protein</fullName>
    </submittedName>
</protein>
<comment type="caution">
    <text evidence="1">The sequence shown here is derived from an EMBL/GenBank/DDBJ whole genome shotgun (WGS) entry which is preliminary data.</text>
</comment>
<keyword evidence="2" id="KW-1185">Reference proteome</keyword>
<sequence>MKLKPNYLFLLLFLGFVNPISAQIKPLIVKRYYPKDSIKYSKAVPDAEFNYESKLYGKTTMIIHCESQYGHFEFVFKKKINKLRRMIDYKDGAVSEEFNFKTKKWIHDEETWKQSDMKGKPIDTIILSEHNLYAFVLLHDHGRLIEKAKFQDFGNEVYWPEFDYQKCTISDEDKNGKPEFYLSYMGDSDGLDAKPFKQIIYTIPEKSDTQSFVKLKATAYYPSGNENDVYRIEYDENWKQLPKAIKLKSQKIIKEHSLKYKD</sequence>
<organism evidence="1 2">
    <name type="scientific">Flavobacterium piscisymbiosum</name>
    <dbReference type="NCBI Taxonomy" id="2893753"/>
    <lineage>
        <taxon>Bacteria</taxon>
        <taxon>Pseudomonadati</taxon>
        <taxon>Bacteroidota</taxon>
        <taxon>Flavobacteriia</taxon>
        <taxon>Flavobacteriales</taxon>
        <taxon>Flavobacteriaceae</taxon>
        <taxon>Flavobacterium</taxon>
    </lineage>
</organism>
<dbReference type="Proteomes" id="UP001430679">
    <property type="component" value="Unassembled WGS sequence"/>
</dbReference>
<proteinExistence type="predicted"/>
<evidence type="ECO:0000313" key="2">
    <source>
        <dbReference type="Proteomes" id="UP001430679"/>
    </source>
</evidence>
<accession>A0ABS8MKB0</accession>
<name>A0ABS8MKB0_9FLAO</name>
<dbReference type="EMBL" id="JAJJMM010000001">
    <property type="protein sequence ID" value="MCC9065935.1"/>
    <property type="molecule type" value="Genomic_DNA"/>
</dbReference>